<dbReference type="AlphaFoldDB" id="A0A6N7LS85"/>
<protein>
    <recommendedName>
        <fullName evidence="3">NHL repeat containing protein</fullName>
    </recommendedName>
</protein>
<reference evidence="1 2" key="1">
    <citation type="submission" date="2019-10" db="EMBL/GenBank/DDBJ databases">
        <title>Alcanivorax sp.PA15-N-34 draft genome sequence.</title>
        <authorList>
            <person name="Liao X."/>
            <person name="Shao Z."/>
        </authorList>
    </citation>
    <scope>NUCLEOTIDE SEQUENCE [LARGE SCALE GENOMIC DNA]</scope>
    <source>
        <strain evidence="1 2">PA15-N-34</strain>
    </source>
</reference>
<evidence type="ECO:0000313" key="1">
    <source>
        <dbReference type="EMBL" id="MQX53153.1"/>
    </source>
</evidence>
<dbReference type="SUPFAM" id="SSF75011">
    <property type="entry name" value="3-carboxy-cis,cis-mucoante lactonizing enzyme"/>
    <property type="match status" value="1"/>
</dbReference>
<evidence type="ECO:0000313" key="2">
    <source>
        <dbReference type="Proteomes" id="UP000469421"/>
    </source>
</evidence>
<name>A0A6N7LS85_9GAMM</name>
<evidence type="ECO:0008006" key="3">
    <source>
        <dbReference type="Google" id="ProtNLM"/>
    </source>
</evidence>
<organism evidence="1 2">
    <name type="scientific">Alcanivorax sediminis</name>
    <dbReference type="NCBI Taxonomy" id="2663008"/>
    <lineage>
        <taxon>Bacteria</taxon>
        <taxon>Pseudomonadati</taxon>
        <taxon>Pseudomonadota</taxon>
        <taxon>Gammaproteobacteria</taxon>
        <taxon>Oceanospirillales</taxon>
        <taxon>Alcanivoracaceae</taxon>
        <taxon>Alcanivorax</taxon>
    </lineage>
</organism>
<keyword evidence="2" id="KW-1185">Reference proteome</keyword>
<accession>A0A6N7LS85</accession>
<comment type="caution">
    <text evidence="1">The sequence shown here is derived from an EMBL/GenBank/DDBJ whole genome shotgun (WGS) entry which is preliminary data.</text>
</comment>
<dbReference type="SUPFAM" id="SSF69322">
    <property type="entry name" value="Tricorn protease domain 2"/>
    <property type="match status" value="1"/>
</dbReference>
<proteinExistence type="predicted"/>
<dbReference type="Proteomes" id="UP000469421">
    <property type="component" value="Unassembled WGS sequence"/>
</dbReference>
<gene>
    <name evidence="1" type="ORF">GFN93_07805</name>
</gene>
<sequence length="635" mass="65614">MHNGTDNKGQIDRLAPNLSVEATFQSSANEGIVLDLLGNLHAASDITASPSQFQVVHRASSRLDGAMSNLALDRTVAAPGSANLKGIAIAHRAGLIFAANVGGNSIEVYGTAAGDVATPLASTALPGNAWDLVYNESQDRAFLAMTNGTVLVIDNYVAGDFSAMNARTITPGDGMAVSNLHGIAYRADIDTLVVSDVGDAAVADDGKIYVISSASTAQGVVTPDRTLAGPSTLLGNPVDLILEGNRAFIAEKSNDALLVYNNIFAGESGDVAPSRVVDSVKPEALVRDATVPLGADVSDIDDTRIAIEGVLVTSNPPLMGEPDVVVLDTDLSAITRSFTVGGSLESVSVNQLGDVYLTADDAATPSTGMLAVINRLGVARDGGMFSLSRDRMVSGTNTGLVSPKGFDVADELGLVLVTDNGDPAVKVFGAQAGGNVAPLYTTPLSVAPWDLDYDPDSDTLYVALVNGTVAVFDDYSADRGTGGPDRIIVPTIGGMPVATPTNLHGIVYVADRRALIVSDVGSGANGTDGKLYVIERADRADGNTPVAISIDDGDNNAVGNTQLGNPVDIAWDGASLYVAEKSQKQVLRFDNLFDSAGGDVTPDASFAQNNPESVVLLPDYLAPMRDDDGLLQSNP</sequence>
<dbReference type="EMBL" id="WIRE01000001">
    <property type="protein sequence ID" value="MQX53153.1"/>
    <property type="molecule type" value="Genomic_DNA"/>
</dbReference>